<dbReference type="Pfam" id="PF01565">
    <property type="entry name" value="FAD_binding_4"/>
    <property type="match status" value="1"/>
</dbReference>
<dbReference type="InterPro" id="IPR016166">
    <property type="entry name" value="FAD-bd_PCMH"/>
</dbReference>
<dbReference type="GO" id="GO:0004458">
    <property type="term" value="F:D-lactate dehydrogenase (cytochrome) activity"/>
    <property type="evidence" value="ECO:0007669"/>
    <property type="project" value="TreeGrafter"/>
</dbReference>
<reference evidence="3" key="1">
    <citation type="submission" date="2016-10" db="EMBL/GenBank/DDBJ databases">
        <title>Frankia sp. NRRL B-16386 Genome sequencing.</title>
        <authorList>
            <person name="Ghodhbane-Gtari F."/>
            <person name="Swanson E."/>
            <person name="Gueddou A."/>
            <person name="Hezbri K."/>
            <person name="Ktari K."/>
            <person name="Nouioui I."/>
            <person name="Morris K."/>
            <person name="Simpson S."/>
            <person name="Abebe-Akele F."/>
            <person name="Thomas K."/>
            <person name="Gtari M."/>
            <person name="Tisa L.S."/>
        </authorList>
    </citation>
    <scope>NUCLEOTIDE SEQUENCE [LARGE SCALE GENOMIC DNA]</scope>
    <source>
        <strain evidence="3">NRRL B-16386</strain>
    </source>
</reference>
<dbReference type="EMBL" id="MOMC01000082">
    <property type="protein sequence ID" value="ONH23652.1"/>
    <property type="molecule type" value="Genomic_DNA"/>
</dbReference>
<dbReference type="GO" id="GO:0071949">
    <property type="term" value="F:FAD binding"/>
    <property type="evidence" value="ECO:0007669"/>
    <property type="project" value="InterPro"/>
</dbReference>
<dbReference type="AlphaFoldDB" id="A0A1V2I231"/>
<keyword evidence="3" id="KW-1185">Reference proteome</keyword>
<organism evidence="2 3">
    <name type="scientific">Pseudofrankia asymbiotica</name>
    <dbReference type="NCBI Taxonomy" id="1834516"/>
    <lineage>
        <taxon>Bacteria</taxon>
        <taxon>Bacillati</taxon>
        <taxon>Actinomycetota</taxon>
        <taxon>Actinomycetes</taxon>
        <taxon>Frankiales</taxon>
        <taxon>Frankiaceae</taxon>
        <taxon>Pseudofrankia</taxon>
    </lineage>
</organism>
<dbReference type="InterPro" id="IPR036318">
    <property type="entry name" value="FAD-bd_PCMH-like_sf"/>
</dbReference>
<dbReference type="Proteomes" id="UP000188929">
    <property type="component" value="Unassembled WGS sequence"/>
</dbReference>
<dbReference type="InterPro" id="IPR006094">
    <property type="entry name" value="Oxid_FAD_bind_N"/>
</dbReference>
<protein>
    <recommendedName>
        <fullName evidence="1">FAD-binding PCMH-type domain-containing protein</fullName>
    </recommendedName>
</protein>
<dbReference type="Gene3D" id="3.30.465.10">
    <property type="match status" value="1"/>
</dbReference>
<gene>
    <name evidence="2" type="ORF">BL253_32300</name>
</gene>
<accession>A0A1V2I231</accession>
<dbReference type="SUPFAM" id="SSF56176">
    <property type="entry name" value="FAD-binding/transporter-associated domain-like"/>
    <property type="match status" value="1"/>
</dbReference>
<evidence type="ECO:0000313" key="3">
    <source>
        <dbReference type="Proteomes" id="UP000188929"/>
    </source>
</evidence>
<dbReference type="STRING" id="1834516.BL253_32300"/>
<dbReference type="PANTHER" id="PTHR11748">
    <property type="entry name" value="D-LACTATE DEHYDROGENASE"/>
    <property type="match status" value="1"/>
</dbReference>
<name>A0A1V2I231_9ACTN</name>
<evidence type="ECO:0000313" key="2">
    <source>
        <dbReference type="EMBL" id="ONH23652.1"/>
    </source>
</evidence>
<feature type="domain" description="FAD-binding PCMH-type" evidence="1">
    <location>
        <begin position="1"/>
        <end position="134"/>
    </location>
</feature>
<proteinExistence type="predicted"/>
<dbReference type="PROSITE" id="PS51387">
    <property type="entry name" value="FAD_PCMH"/>
    <property type="match status" value="1"/>
</dbReference>
<evidence type="ECO:0000259" key="1">
    <source>
        <dbReference type="PROSITE" id="PS51387"/>
    </source>
</evidence>
<dbReference type="InterPro" id="IPR016169">
    <property type="entry name" value="FAD-bd_PCMH_sub2"/>
</dbReference>
<dbReference type="GO" id="GO:0008720">
    <property type="term" value="F:D-lactate dehydrogenase (NAD+) activity"/>
    <property type="evidence" value="ECO:0007669"/>
    <property type="project" value="TreeGrafter"/>
</dbReference>
<dbReference type="PANTHER" id="PTHR11748:SF119">
    <property type="entry name" value="D-2-HYDROXYGLUTARATE DEHYDROGENASE"/>
    <property type="match status" value="1"/>
</dbReference>
<dbReference type="GO" id="GO:1903457">
    <property type="term" value="P:lactate catabolic process"/>
    <property type="evidence" value="ECO:0007669"/>
    <property type="project" value="TreeGrafter"/>
</dbReference>
<comment type="caution">
    <text evidence="2">The sequence shown here is derived from an EMBL/GenBank/DDBJ whole genome shotgun (WGS) entry which is preliminary data.</text>
</comment>
<sequence length="290" mass="31739">MIDWTKYCDRLLSVDPEARTCVVEPGIVLDVLNRQLSGYELRFGPEPATHPNCTLGGMIGNNSCGATAQRTGKVVDNIARLEVLLYDGTRFWCGETDDEQYARIERHGDRRAAVYRSLRRLRDQYAGEIRARYPDIPRERTLVVLGFETVARAVDAVPAVLAQHYRGLVVGLEPSCATVLRADAAELMPEDLDIARLAKQSVTLAELLTRHTPGWSPPRLPTCARSRRCTATSTPCSAGRPTRNCSTPLAPAPSHSLPAVADWRATSGDRMAPRAWIGPVLGQVSGPRAG</sequence>